<dbReference type="SUPFAM" id="SSF52317">
    <property type="entry name" value="Class I glutamine amidotransferase-like"/>
    <property type="match status" value="1"/>
</dbReference>
<dbReference type="PANTHER" id="PTHR37947:SF2">
    <property type="entry name" value="VON WILLEBRAND FACTOR TYPE A"/>
    <property type="match status" value="1"/>
</dbReference>
<name>A0A1I1YF90_9BACL</name>
<proteinExistence type="predicted"/>
<dbReference type="Pfam" id="PF00092">
    <property type="entry name" value="VWA"/>
    <property type="match status" value="1"/>
</dbReference>
<accession>A0A1I1YF90</accession>
<feature type="compositionally biased region" description="Polar residues" evidence="1">
    <location>
        <begin position="909"/>
        <end position="931"/>
    </location>
</feature>
<dbReference type="SMART" id="SM00327">
    <property type="entry name" value="VWA"/>
    <property type="match status" value="2"/>
</dbReference>
<dbReference type="EMBL" id="FONN01000001">
    <property type="protein sequence ID" value="SFE18247.1"/>
    <property type="molecule type" value="Genomic_DNA"/>
</dbReference>
<protein>
    <submittedName>
        <fullName evidence="4">von Willebrand factor type A domain-containing protein</fullName>
    </submittedName>
</protein>
<dbReference type="Gene3D" id="3.40.50.410">
    <property type="entry name" value="von Willebrand factor, type A domain"/>
    <property type="match status" value="1"/>
</dbReference>
<sequence length="1018" mass="109595">MGMQANSPWALLLLIPWAVAVWWMIRGTLRLQGTRKKIAIALRSFILLLVIAIAAGVQPYWHVEQRNVIFVADRSASVNADASLGEWIAKASAAKDEEDQSGIVSIGLDAAIDKVLSPDQLPSAERYTFRSGVNENFTDLSQALRLASGMLHEAGGGKIVLLSDGAENAGSMLRQAELLGHAGIKVDVVPVAAPQRVDASLEAMDVPQTLRQGEKFTFEFTINSTSSGTAKLRLYEDNRELSTSEIVLEPGENRFALQSAALEPGFHRFRAELYAEGDEREQNNTAYAFSRVSGPPAVLIVEGVPGSSGNVEAALKASLIRYETIPPERLSVQLASYAAYDSIILNNVPATRIAAKPMEWLGKAVSDYGIGLVMLGGDNSFGLGGYFQTPIEKALPVYMDLKGKRQLPSLGLILVIDRSGSMAGGKLELAKEAAMRTIELMRPEDSVGVVAFDSTPWWIVEPTKLTDREEVLGKIQGIQAEGGTEIFPALDTAYNRLLEMDAQRKHIILLTDGQSASNPGYAALTQGMVDNTMTMSTVAVGDGADQVMLEQLAKQAKGRFYFTNDESTLPAIFSRETVLMSRTYVVEQNAPPLVGQAGSWSSMWQNGLPNLQAYIATTAKETAEVALLSPQGDPILARWAYGSGRTVAWTSDLTGKWSRDWVQWAALPNVLAEWIKWTFPQFESTPYSASAELDGREAMLRLRAEGSDTAAKLSAVVTDETGKSTTLSPLPAAPGEYAASLPVSEPGVYLMQVNEQTAAAGGAETPNPGSGTTTGFVIPYSPEYRLTGENGAEALQQLANATGGRLLSLDAPQEAYRFDPVESRQPYDWTRELLLLILVLWLLDILLRRLSLPWQRIGRMLLARLGLAGGRLQRKEPAAAAPSGAMSRLQQRKSRTAGFYGERAAGTSDVASTSRTSGQVQGSASVGQLNGASADLNGVQQASANTSQTVSRSNRSQAPKPDDQGQAGKQQREMLDSQHNAAGKSSQPSASPANQEAKRAEGQATVNRLLAAKKRGNR</sequence>
<feature type="compositionally biased region" description="Polar residues" evidence="1">
    <location>
        <begin position="938"/>
        <end position="957"/>
    </location>
</feature>
<feature type="compositionally biased region" description="Polar residues" evidence="1">
    <location>
        <begin position="977"/>
        <end position="994"/>
    </location>
</feature>
<dbReference type="InterPro" id="IPR002035">
    <property type="entry name" value="VWF_A"/>
</dbReference>
<feature type="transmembrane region" description="Helical" evidence="2">
    <location>
        <begin position="37"/>
        <end position="61"/>
    </location>
</feature>
<dbReference type="PANTHER" id="PTHR37947">
    <property type="entry name" value="BLL2462 PROTEIN"/>
    <property type="match status" value="1"/>
</dbReference>
<feature type="domain" description="VWFA" evidence="3">
    <location>
        <begin position="411"/>
        <end position="576"/>
    </location>
</feature>
<feature type="region of interest" description="Disordered" evidence="1">
    <location>
        <begin position="900"/>
        <end position="1018"/>
    </location>
</feature>
<keyword evidence="2" id="KW-1133">Transmembrane helix</keyword>
<evidence type="ECO:0000313" key="4">
    <source>
        <dbReference type="EMBL" id="SFE18247.1"/>
    </source>
</evidence>
<evidence type="ECO:0000313" key="5">
    <source>
        <dbReference type="Proteomes" id="UP000183410"/>
    </source>
</evidence>
<gene>
    <name evidence="4" type="ORF">SAMN04487969_101511</name>
</gene>
<evidence type="ECO:0000256" key="1">
    <source>
        <dbReference type="SAM" id="MobiDB-lite"/>
    </source>
</evidence>
<keyword evidence="2" id="KW-0812">Transmembrane</keyword>
<dbReference type="PROSITE" id="PS50234">
    <property type="entry name" value="VWFA"/>
    <property type="match status" value="1"/>
</dbReference>
<keyword evidence="2" id="KW-0472">Membrane</keyword>
<dbReference type="OrthoDB" id="9781333at2"/>
<organism evidence="4 5">
    <name type="scientific">Paenibacillus algorifonticola</name>
    <dbReference type="NCBI Taxonomy" id="684063"/>
    <lineage>
        <taxon>Bacteria</taxon>
        <taxon>Bacillati</taxon>
        <taxon>Bacillota</taxon>
        <taxon>Bacilli</taxon>
        <taxon>Bacillales</taxon>
        <taxon>Paenibacillaceae</taxon>
        <taxon>Paenibacillus</taxon>
    </lineage>
</organism>
<evidence type="ECO:0000259" key="3">
    <source>
        <dbReference type="PROSITE" id="PS50234"/>
    </source>
</evidence>
<dbReference type="SUPFAM" id="SSF53300">
    <property type="entry name" value="vWA-like"/>
    <property type="match status" value="2"/>
</dbReference>
<evidence type="ECO:0000256" key="2">
    <source>
        <dbReference type="SAM" id="Phobius"/>
    </source>
</evidence>
<dbReference type="Proteomes" id="UP000183410">
    <property type="component" value="Unassembled WGS sequence"/>
</dbReference>
<dbReference type="InterPro" id="IPR036465">
    <property type="entry name" value="vWFA_dom_sf"/>
</dbReference>
<keyword evidence="5" id="KW-1185">Reference proteome</keyword>
<dbReference type="InterPro" id="IPR029062">
    <property type="entry name" value="Class_I_gatase-like"/>
</dbReference>
<dbReference type="AlphaFoldDB" id="A0A1I1YF90"/>
<dbReference type="Gene3D" id="3.40.50.880">
    <property type="match status" value="2"/>
</dbReference>
<reference evidence="5" key="1">
    <citation type="submission" date="2016-10" db="EMBL/GenBank/DDBJ databases">
        <authorList>
            <person name="Varghese N."/>
            <person name="Submissions S."/>
        </authorList>
    </citation>
    <scope>NUCLEOTIDE SEQUENCE [LARGE SCALE GENOMIC DNA]</scope>
    <source>
        <strain evidence="5">CGMCC 1.10223</strain>
    </source>
</reference>
<feature type="transmembrane region" description="Helical" evidence="2">
    <location>
        <begin position="6"/>
        <end position="25"/>
    </location>
</feature>